<gene>
    <name evidence="4" type="primary">pilG-1</name>
    <name evidence="4" type="ORF">GlitD10_0092</name>
</gene>
<sequence length="377" mass="42175">MESGQEVPAANRPLTGHVTLHDPADTSVRWDVYVGPAGTRLHYAGSGVGRAERFNCLMPLFFPKLSDLVLPAGQDEYEFLYQQTQSGRLNLADVRQILLRLTQEGLTHFLVLSQHKSQQIKREERPRIPLNPILLAVNLADVAKSVQNEVKTWVGLRYRVPSPLARFHLPANRATQVYDFWSNCHRETYLAKLPPPQLQRCVELFLQDACGYELAQELKVSPAVAVQCFLPLVQAGMLIVRPFQVPEPPKKQGPKVACVDDSPAILTSVTQILHSGGYQVIPIGEPNQVIGILEQEKPALVLLDVLMPELNGYDLCKLIRQHPELRQIPIVFLTGKDGLVDKMRARLLGVKEYLTKPVDAEQLRRCVQQVLSQSGVS</sequence>
<dbReference type="Proteomes" id="UP000180235">
    <property type="component" value="Chromosome"/>
</dbReference>
<feature type="modified residue" description="4-aspartylphosphate" evidence="2">
    <location>
        <position position="304"/>
    </location>
</feature>
<dbReference type="PIRSF" id="PIRSF005897">
    <property type="entry name" value="RR_PatA"/>
    <property type="match status" value="1"/>
</dbReference>
<dbReference type="PANTHER" id="PTHR44591">
    <property type="entry name" value="STRESS RESPONSE REGULATOR PROTEIN 1"/>
    <property type="match status" value="1"/>
</dbReference>
<evidence type="ECO:0000259" key="3">
    <source>
        <dbReference type="PROSITE" id="PS50110"/>
    </source>
</evidence>
<evidence type="ECO:0000313" key="4">
    <source>
        <dbReference type="EMBL" id="APB32393.1"/>
    </source>
</evidence>
<feature type="domain" description="Response regulatory" evidence="3">
    <location>
        <begin position="255"/>
        <end position="371"/>
    </location>
</feature>
<dbReference type="PROSITE" id="PS50110">
    <property type="entry name" value="RESPONSE_REGULATORY"/>
    <property type="match status" value="1"/>
</dbReference>
<dbReference type="InterPro" id="IPR001789">
    <property type="entry name" value="Sig_transdc_resp-reg_receiver"/>
</dbReference>
<protein>
    <submittedName>
        <fullName evidence="4">Two-component response regulator</fullName>
    </submittedName>
</protein>
<reference evidence="4 5" key="1">
    <citation type="submission" date="2016-10" db="EMBL/GenBank/DDBJ databases">
        <title>Description of Gloeomargarita lithophora gen. nov., sp. nov., a thylakoid-bearing basal-branching cyanobacterium with intracellular carbonates, and proposal for Gloeomargaritales ord. nov.</title>
        <authorList>
            <person name="Moreira D."/>
            <person name="Tavera R."/>
            <person name="Benzerara K."/>
            <person name="Skouri-Panet F."/>
            <person name="Couradeau E."/>
            <person name="Gerard E."/>
            <person name="Loussert C."/>
            <person name="Novelo E."/>
            <person name="Zivanovic Y."/>
            <person name="Lopez-Garcia P."/>
        </authorList>
    </citation>
    <scope>NUCLEOTIDE SEQUENCE [LARGE SCALE GENOMIC DNA]</scope>
    <source>
        <strain evidence="4 5">D10</strain>
    </source>
</reference>
<dbReference type="Gene3D" id="3.40.50.2300">
    <property type="match status" value="1"/>
</dbReference>
<dbReference type="SMART" id="SM00448">
    <property type="entry name" value="REC"/>
    <property type="match status" value="1"/>
</dbReference>
<evidence type="ECO:0000313" key="5">
    <source>
        <dbReference type="Proteomes" id="UP000180235"/>
    </source>
</evidence>
<dbReference type="Pfam" id="PF00072">
    <property type="entry name" value="Response_reg"/>
    <property type="match status" value="1"/>
</dbReference>
<dbReference type="STRING" id="1188229.GlitD10_0092"/>
<keyword evidence="5" id="KW-1185">Reference proteome</keyword>
<organism evidence="4 5">
    <name type="scientific">Gloeomargarita lithophora Alchichica-D10</name>
    <dbReference type="NCBI Taxonomy" id="1188229"/>
    <lineage>
        <taxon>Bacteria</taxon>
        <taxon>Bacillati</taxon>
        <taxon>Cyanobacteriota</taxon>
        <taxon>Cyanophyceae</taxon>
        <taxon>Gloeomargaritales</taxon>
        <taxon>Gloeomargaritaceae</taxon>
        <taxon>Gloeomargarita</taxon>
    </lineage>
</organism>
<accession>A0A1J0A912</accession>
<dbReference type="SUPFAM" id="SSF52172">
    <property type="entry name" value="CheY-like"/>
    <property type="match status" value="1"/>
</dbReference>
<dbReference type="AlphaFoldDB" id="A0A1J0A912"/>
<dbReference type="GO" id="GO:0000160">
    <property type="term" value="P:phosphorelay signal transduction system"/>
    <property type="evidence" value="ECO:0007669"/>
    <property type="project" value="InterPro"/>
</dbReference>
<proteinExistence type="predicted"/>
<evidence type="ECO:0000256" key="1">
    <source>
        <dbReference type="ARBA" id="ARBA00022553"/>
    </source>
</evidence>
<name>A0A1J0A912_9CYAN</name>
<dbReference type="EMBL" id="CP017675">
    <property type="protein sequence ID" value="APB32393.1"/>
    <property type="molecule type" value="Genomic_DNA"/>
</dbReference>
<dbReference type="InterPro" id="IPR011006">
    <property type="entry name" value="CheY-like_superfamily"/>
</dbReference>
<dbReference type="InterPro" id="IPR024186">
    <property type="entry name" value="Sig_transdc_resp-reg_PatA"/>
</dbReference>
<dbReference type="KEGG" id="glt:GlitD10_0092"/>
<evidence type="ECO:0000256" key="2">
    <source>
        <dbReference type="PROSITE-ProRule" id="PRU00169"/>
    </source>
</evidence>
<dbReference type="PANTHER" id="PTHR44591:SF23">
    <property type="entry name" value="CHEY SUBFAMILY"/>
    <property type="match status" value="1"/>
</dbReference>
<dbReference type="InterPro" id="IPR050595">
    <property type="entry name" value="Bact_response_regulator"/>
</dbReference>
<keyword evidence="1 2" id="KW-0597">Phosphoprotein</keyword>